<evidence type="ECO:0000256" key="3">
    <source>
        <dbReference type="ARBA" id="ARBA00022692"/>
    </source>
</evidence>
<protein>
    <recommendedName>
        <fullName evidence="6">SURF1-like protein</fullName>
    </recommendedName>
</protein>
<dbReference type="InterPro" id="IPR002994">
    <property type="entry name" value="Surf1/Shy1"/>
</dbReference>
<dbReference type="Pfam" id="PF02104">
    <property type="entry name" value="SURF1"/>
    <property type="match status" value="1"/>
</dbReference>
<dbReference type="OrthoDB" id="6079986at2"/>
<dbReference type="PANTHER" id="PTHR23427">
    <property type="entry name" value="SURFEIT LOCUS PROTEIN"/>
    <property type="match status" value="1"/>
</dbReference>
<evidence type="ECO:0000256" key="2">
    <source>
        <dbReference type="ARBA" id="ARBA00007165"/>
    </source>
</evidence>
<comment type="similarity">
    <text evidence="2 6">Belongs to the SURF1 family.</text>
</comment>
<sequence length="239" mass="24855">MGRAEPRFPVGLTVATAISLAILIGLGTWQLQRLAWKQEVVARIAALQSAPAVALAPTLARAAGGGDVEFTRVTAVCPGLAAAPFLELYAVRDGKAGVRLISACPIAAAPYASVLVDRGFVPDTVSARPAVDPAAQAPVAVAGVLRSPEPANTFSPANTPGRWYVRDVAAMAAQLKAPSPAPVFLMAETSSNPGWTALEPAPVPLNIANRHLEYALTWYGLAATLLGVYAALLFKRRKG</sequence>
<evidence type="ECO:0000313" key="7">
    <source>
        <dbReference type="EMBL" id="RAK64309.1"/>
    </source>
</evidence>
<comment type="caution">
    <text evidence="7">The sequence shown here is derived from an EMBL/GenBank/DDBJ whole genome shotgun (WGS) entry which is preliminary data.</text>
</comment>
<dbReference type="InterPro" id="IPR045214">
    <property type="entry name" value="Surf1/Surf4"/>
</dbReference>
<evidence type="ECO:0000256" key="4">
    <source>
        <dbReference type="ARBA" id="ARBA00022989"/>
    </source>
</evidence>
<comment type="subcellular location">
    <subcellularLocation>
        <location evidence="6">Cell membrane</location>
        <topology evidence="6">Multi-pass membrane protein</topology>
    </subcellularLocation>
    <subcellularLocation>
        <location evidence="1">Membrane</location>
    </subcellularLocation>
</comment>
<keyword evidence="6" id="KW-1003">Cell membrane</keyword>
<dbReference type="EMBL" id="QFYS01000006">
    <property type="protein sequence ID" value="RAK64309.1"/>
    <property type="molecule type" value="Genomic_DNA"/>
</dbReference>
<dbReference type="PROSITE" id="PS50895">
    <property type="entry name" value="SURF1"/>
    <property type="match status" value="1"/>
</dbReference>
<keyword evidence="4 6" id="KW-1133">Transmembrane helix</keyword>
<dbReference type="GO" id="GO:0005886">
    <property type="term" value="C:plasma membrane"/>
    <property type="evidence" value="ECO:0007669"/>
    <property type="project" value="UniProtKB-SubCell"/>
</dbReference>
<feature type="transmembrane region" description="Helical" evidence="6">
    <location>
        <begin position="12"/>
        <end position="31"/>
    </location>
</feature>
<evidence type="ECO:0000256" key="6">
    <source>
        <dbReference type="RuleBase" id="RU363076"/>
    </source>
</evidence>
<accession>A0A328BC41</accession>
<evidence type="ECO:0000256" key="1">
    <source>
        <dbReference type="ARBA" id="ARBA00004370"/>
    </source>
</evidence>
<dbReference type="CDD" id="cd06662">
    <property type="entry name" value="SURF1"/>
    <property type="match status" value="1"/>
</dbReference>
<keyword evidence="8" id="KW-1185">Reference proteome</keyword>
<dbReference type="AlphaFoldDB" id="A0A328BC41"/>
<reference evidence="7 8" key="1">
    <citation type="submission" date="2018-05" db="EMBL/GenBank/DDBJ databases">
        <authorList>
            <person name="Lanie J.A."/>
            <person name="Ng W.-L."/>
            <person name="Kazmierczak K.M."/>
            <person name="Andrzejewski T.M."/>
            <person name="Davidsen T.M."/>
            <person name="Wayne K.J."/>
            <person name="Tettelin H."/>
            <person name="Glass J.I."/>
            <person name="Rusch D."/>
            <person name="Podicherti R."/>
            <person name="Tsui H.-C.T."/>
            <person name="Winkler M.E."/>
        </authorList>
    </citation>
    <scope>NUCLEOTIDE SEQUENCE [LARGE SCALE GENOMIC DNA]</scope>
    <source>
        <strain evidence="7 8">BUT-10</strain>
    </source>
</reference>
<gene>
    <name evidence="7" type="ORF">DJ019_14120</name>
</gene>
<keyword evidence="3 6" id="KW-0812">Transmembrane</keyword>
<feature type="transmembrane region" description="Helical" evidence="6">
    <location>
        <begin position="216"/>
        <end position="234"/>
    </location>
</feature>
<dbReference type="Proteomes" id="UP000249524">
    <property type="component" value="Unassembled WGS sequence"/>
</dbReference>
<keyword evidence="5 6" id="KW-0472">Membrane</keyword>
<evidence type="ECO:0000256" key="5">
    <source>
        <dbReference type="ARBA" id="ARBA00023136"/>
    </source>
</evidence>
<proteinExistence type="inferred from homology"/>
<evidence type="ECO:0000313" key="8">
    <source>
        <dbReference type="Proteomes" id="UP000249524"/>
    </source>
</evidence>
<dbReference type="RefSeq" id="WP_111276696.1">
    <property type="nucleotide sequence ID" value="NZ_QFYS01000006.1"/>
</dbReference>
<dbReference type="PANTHER" id="PTHR23427:SF2">
    <property type="entry name" value="SURFEIT LOCUS PROTEIN 1"/>
    <property type="match status" value="1"/>
</dbReference>
<name>A0A328BC41_9CAUL</name>
<organism evidence="7 8">
    <name type="scientific">Phenylobacterium kunshanense</name>
    <dbReference type="NCBI Taxonomy" id="1445034"/>
    <lineage>
        <taxon>Bacteria</taxon>
        <taxon>Pseudomonadati</taxon>
        <taxon>Pseudomonadota</taxon>
        <taxon>Alphaproteobacteria</taxon>
        <taxon>Caulobacterales</taxon>
        <taxon>Caulobacteraceae</taxon>
        <taxon>Phenylobacterium</taxon>
    </lineage>
</organism>